<comment type="catalytic activity">
    <reaction evidence="15">
        <text>L-tyrosyl-[protein] + ATP = O-phospho-L-tyrosyl-[protein] + ADP + H(+)</text>
        <dbReference type="Rhea" id="RHEA:10596"/>
        <dbReference type="Rhea" id="RHEA-COMP:10136"/>
        <dbReference type="Rhea" id="RHEA-COMP:20101"/>
        <dbReference type="ChEBI" id="CHEBI:15378"/>
        <dbReference type="ChEBI" id="CHEBI:30616"/>
        <dbReference type="ChEBI" id="CHEBI:46858"/>
        <dbReference type="ChEBI" id="CHEBI:61978"/>
        <dbReference type="ChEBI" id="CHEBI:456216"/>
        <dbReference type="EC" id="2.7.10.2"/>
    </reaction>
</comment>
<evidence type="ECO:0000256" key="9">
    <source>
        <dbReference type="ARBA" id="ARBA00022741"/>
    </source>
</evidence>
<evidence type="ECO:0000256" key="12">
    <source>
        <dbReference type="ARBA" id="ARBA00022989"/>
    </source>
</evidence>
<dbReference type="GO" id="GO:0004715">
    <property type="term" value="F:non-membrane spanning protein tyrosine kinase activity"/>
    <property type="evidence" value="ECO:0007669"/>
    <property type="project" value="UniProtKB-EC"/>
</dbReference>
<dbReference type="EMBL" id="CP001634">
    <property type="protein sequence ID" value="ACR78743.1"/>
    <property type="molecule type" value="Genomic_DNA"/>
</dbReference>
<dbReference type="Pfam" id="PF02706">
    <property type="entry name" value="Wzz"/>
    <property type="match status" value="1"/>
</dbReference>
<evidence type="ECO:0000313" key="21">
    <source>
        <dbReference type="EMBL" id="ACR78743.1"/>
    </source>
</evidence>
<evidence type="ECO:0000256" key="8">
    <source>
        <dbReference type="ARBA" id="ARBA00022692"/>
    </source>
</evidence>
<evidence type="ECO:0000259" key="19">
    <source>
        <dbReference type="Pfam" id="PF13614"/>
    </source>
</evidence>
<dbReference type="HOGENOM" id="CLU_009912_2_1_0"/>
<dbReference type="CDD" id="cd05387">
    <property type="entry name" value="BY-kinase"/>
    <property type="match status" value="1"/>
</dbReference>
<dbReference type="GO" id="GO:0005524">
    <property type="term" value="F:ATP binding"/>
    <property type="evidence" value="ECO:0007669"/>
    <property type="project" value="UniProtKB-KW"/>
</dbReference>
<keyword evidence="8 17" id="KW-0812">Transmembrane</keyword>
<evidence type="ECO:0000256" key="14">
    <source>
        <dbReference type="ARBA" id="ARBA00023137"/>
    </source>
</evidence>
<keyword evidence="16" id="KW-0175">Coiled coil</keyword>
<comment type="subcellular location">
    <subcellularLocation>
        <location evidence="1">Cell inner membrane</location>
        <topology evidence="1">Multi-pass membrane protein</topology>
    </subcellularLocation>
</comment>
<keyword evidence="9" id="KW-0547">Nucleotide-binding</keyword>
<dbReference type="PANTHER" id="PTHR32309:SF13">
    <property type="entry name" value="FERRIC ENTEROBACTIN TRANSPORT PROTEIN FEPE"/>
    <property type="match status" value="1"/>
</dbReference>
<reference evidence="21 22" key="2">
    <citation type="journal article" date="2011" name="J. Bacteriol.">
        <title>Genome Sequence of Kosmotoga olearia Strain TBF 19.5.1, a Thermophilic Bacterium with a Wide Growth Temperature Range, Isolated from the Troll B Oil Platform in the North Sea.</title>
        <authorList>
            <person name="Swithers K.S."/>
            <person name="Dipippo J.L."/>
            <person name="Bruce D.C."/>
            <person name="Detter C."/>
            <person name="Tapia R."/>
            <person name="Han S."/>
            <person name="Goodwin L.A."/>
            <person name="Han J."/>
            <person name="Woyke T."/>
            <person name="Pitluck S."/>
            <person name="Pennacchio L."/>
            <person name="Nolan M."/>
            <person name="Mikhailova N."/>
            <person name="Land M.L."/>
            <person name="Nesbo C.L."/>
            <person name="Gogarten J.P."/>
            <person name="Noll K.M."/>
        </authorList>
    </citation>
    <scope>NUCLEOTIDE SEQUENCE [LARGE SCALE GENOMIC DNA]</scope>
    <source>
        <strain evidence="22">ATCC BAA-1733 / DSM 21960 / TBF 19.5.1</strain>
    </source>
</reference>
<feature type="domain" description="AAA" evidence="19">
    <location>
        <begin position="546"/>
        <end position="693"/>
    </location>
</feature>
<dbReference type="InterPro" id="IPR027417">
    <property type="entry name" value="P-loop_NTPase"/>
</dbReference>
<dbReference type="InterPro" id="IPR003856">
    <property type="entry name" value="LPS_length_determ_N"/>
</dbReference>
<dbReference type="RefSeq" id="WP_012744531.1">
    <property type="nucleotide sequence ID" value="NC_012785.1"/>
</dbReference>
<keyword evidence="10" id="KW-0418">Kinase</keyword>
<dbReference type="InterPro" id="IPR025669">
    <property type="entry name" value="AAA_dom"/>
</dbReference>
<evidence type="ECO:0000256" key="3">
    <source>
        <dbReference type="ARBA" id="ARBA00008883"/>
    </source>
</evidence>
<evidence type="ECO:0000313" key="22">
    <source>
        <dbReference type="Proteomes" id="UP000002382"/>
    </source>
</evidence>
<evidence type="ECO:0000259" key="20">
    <source>
        <dbReference type="Pfam" id="PF13807"/>
    </source>
</evidence>
<evidence type="ECO:0000256" key="1">
    <source>
        <dbReference type="ARBA" id="ARBA00004429"/>
    </source>
</evidence>
<dbReference type="eggNOG" id="COG0489">
    <property type="taxonomic scope" value="Bacteria"/>
</dbReference>
<evidence type="ECO:0000256" key="5">
    <source>
        <dbReference type="ARBA" id="ARBA00022475"/>
    </source>
</evidence>
<dbReference type="Gene3D" id="3.40.50.300">
    <property type="entry name" value="P-loop containing nucleotide triphosphate hydrolases"/>
    <property type="match status" value="1"/>
</dbReference>
<keyword evidence="14" id="KW-0829">Tyrosine-protein kinase</keyword>
<dbReference type="Pfam" id="PF13614">
    <property type="entry name" value="AAA_31"/>
    <property type="match status" value="1"/>
</dbReference>
<keyword evidence="6" id="KW-0997">Cell inner membrane</keyword>
<protein>
    <recommendedName>
        <fullName evidence="4">non-specific protein-tyrosine kinase</fullName>
        <ecNumber evidence="4">2.7.10.2</ecNumber>
    </recommendedName>
</protein>
<comment type="similarity">
    <text evidence="3">Belongs to the etk/wzc family.</text>
</comment>
<evidence type="ECO:0000256" key="4">
    <source>
        <dbReference type="ARBA" id="ARBA00011903"/>
    </source>
</evidence>
<evidence type="ECO:0000256" key="2">
    <source>
        <dbReference type="ARBA" id="ARBA00007316"/>
    </source>
</evidence>
<dbReference type="Pfam" id="PF13807">
    <property type="entry name" value="GNVR"/>
    <property type="match status" value="1"/>
</dbReference>
<dbReference type="InterPro" id="IPR005702">
    <property type="entry name" value="Wzc-like_C"/>
</dbReference>
<feature type="coiled-coil region" evidence="16">
    <location>
        <begin position="289"/>
        <end position="337"/>
    </location>
</feature>
<sequence>MNELDNEYRELTLEDILRMFKKRFWFFMAIVIGVVVATGIYLVLATPIYEASVNIKVEPTSKSSVSDIFMNQVTGSYSSKDISTEVELIKSRTNFEEVIRRLGLVDKMYEPEVKERLLSEGYTEDDLVQSLTYTLSEMITVSPVKDTRIVKVAVQHPDPVLAKDIANTLAEVYNEKLAELSKRDITMKKQFIESQIPVLEEDLKKSTNELKAFKEKTGIYVLEEQARWLLQMITTYDQQYNNLQISMEEKIAQKKSYEELLKQFDSSEDKTFRDKWLKTSETLSRNPIIQQLKSKLVELQVELAALRQQYPETDPRVRAKLTQIAETENLIKKETEEFIRTGETQTLNPAYETALTGVISAESTIQILEARLKAVDRLRKEYEKELSKLPTIEQQLLELQRQIAVKENLYTLLLERLEEARISEAAVVGNAAIIDPARVPRYPVKPNKKLSLAIGGVLGIFLGMLAVFLVEYADKTLKTEEEIERYSGVQILGRIPQIQDLKDELHVKASPISPESEAIKMAASNISFILGDKKSFAITSVSPSEGKSFIAANLAYSMASNDTKVILVDLDMRRPRVEKILKLNGRKTKGIVDVVLGKITLNEAILNYEGVFDVLPVGSIPPNPTVILSSKKLTEIFEELKKRYDTIVIDMPPAMVTSDVSMVGNKFDGVLLVVKPGTTPRDGLRIAVQNLRTVNINVLGLLVNGVDEKTSSYYYYYYHYYYTQDGTKKKIRRKKSRRTGE</sequence>
<evidence type="ECO:0000256" key="11">
    <source>
        <dbReference type="ARBA" id="ARBA00022840"/>
    </source>
</evidence>
<evidence type="ECO:0000256" key="7">
    <source>
        <dbReference type="ARBA" id="ARBA00022679"/>
    </source>
</evidence>
<dbReference type="InterPro" id="IPR050445">
    <property type="entry name" value="Bact_polysacc_biosynth/exp"/>
</dbReference>
<comment type="similarity">
    <text evidence="2">Belongs to the CpsD/CapB family.</text>
</comment>
<feature type="domain" description="Polysaccharide chain length determinant N-terminal" evidence="18">
    <location>
        <begin position="10"/>
        <end position="101"/>
    </location>
</feature>
<dbReference type="KEGG" id="kol:Kole_0014"/>
<dbReference type="OrthoDB" id="9794577at2"/>
<reference evidence="21 22" key="1">
    <citation type="submission" date="2009-06" db="EMBL/GenBank/DDBJ databases">
        <title>Complete sequence of Thermotogales bacterium TBF 19.5.1.</title>
        <authorList>
            <consortium name="US DOE Joint Genome Institute"/>
            <person name="Lucas S."/>
            <person name="Copeland A."/>
            <person name="Lapidus A."/>
            <person name="Glavina del Rio T."/>
            <person name="Tice H."/>
            <person name="Bruce D."/>
            <person name="Goodwin L."/>
            <person name="Pitluck S."/>
            <person name="Chertkov O."/>
            <person name="Brettin T."/>
            <person name="Detter J.C."/>
            <person name="Han C."/>
            <person name="Schmutz J."/>
            <person name="Larimer F."/>
            <person name="Land M."/>
            <person name="Hauser L."/>
            <person name="Kyrpides N."/>
            <person name="Ovchinnikova G."/>
            <person name="Noll K."/>
        </authorList>
    </citation>
    <scope>NUCLEOTIDE SEQUENCE [LARGE SCALE GENOMIC DNA]</scope>
    <source>
        <strain evidence="22">ATCC BAA-1733 / DSM 21960 / TBF 19.5.1</strain>
    </source>
</reference>
<feature type="domain" description="Tyrosine-protein kinase G-rich" evidence="20">
    <location>
        <begin position="392"/>
        <end position="469"/>
    </location>
</feature>
<dbReference type="SUPFAM" id="SSF52540">
    <property type="entry name" value="P-loop containing nucleoside triphosphate hydrolases"/>
    <property type="match status" value="1"/>
</dbReference>
<evidence type="ECO:0000256" key="6">
    <source>
        <dbReference type="ARBA" id="ARBA00022519"/>
    </source>
</evidence>
<dbReference type="EC" id="2.7.10.2" evidence="4"/>
<organism evidence="21 22">
    <name type="scientific">Kosmotoga olearia (strain ATCC BAA-1733 / DSM 21960 / TBF 19.5.1)</name>
    <dbReference type="NCBI Taxonomy" id="521045"/>
    <lineage>
        <taxon>Bacteria</taxon>
        <taxon>Thermotogati</taxon>
        <taxon>Thermotogota</taxon>
        <taxon>Thermotogae</taxon>
        <taxon>Kosmotogales</taxon>
        <taxon>Kosmotogaceae</taxon>
        <taxon>Kosmotoga</taxon>
    </lineage>
</organism>
<feature type="coiled-coil region" evidence="16">
    <location>
        <begin position="189"/>
        <end position="216"/>
    </location>
</feature>
<dbReference type="InterPro" id="IPR032807">
    <property type="entry name" value="GNVR"/>
</dbReference>
<feature type="transmembrane region" description="Helical" evidence="17">
    <location>
        <begin position="24"/>
        <end position="44"/>
    </location>
</feature>
<name>C5CHA4_KOSOT</name>
<evidence type="ECO:0000256" key="15">
    <source>
        <dbReference type="ARBA" id="ARBA00051245"/>
    </source>
</evidence>
<evidence type="ECO:0000256" key="17">
    <source>
        <dbReference type="SAM" id="Phobius"/>
    </source>
</evidence>
<keyword evidence="12 17" id="KW-1133">Transmembrane helix</keyword>
<feature type="coiled-coil region" evidence="16">
    <location>
        <begin position="365"/>
        <end position="409"/>
    </location>
</feature>
<dbReference type="AlphaFoldDB" id="C5CHA4"/>
<evidence type="ECO:0000259" key="18">
    <source>
        <dbReference type="Pfam" id="PF02706"/>
    </source>
</evidence>
<proteinExistence type="inferred from homology"/>
<evidence type="ECO:0000256" key="16">
    <source>
        <dbReference type="SAM" id="Coils"/>
    </source>
</evidence>
<keyword evidence="13 17" id="KW-0472">Membrane</keyword>
<dbReference type="GO" id="GO:0005886">
    <property type="term" value="C:plasma membrane"/>
    <property type="evidence" value="ECO:0007669"/>
    <property type="project" value="UniProtKB-SubCell"/>
</dbReference>
<keyword evidence="11" id="KW-0067">ATP-binding</keyword>
<dbReference type="Proteomes" id="UP000002382">
    <property type="component" value="Chromosome"/>
</dbReference>
<dbReference type="eggNOG" id="COG3206">
    <property type="taxonomic scope" value="Bacteria"/>
</dbReference>
<gene>
    <name evidence="21" type="ordered locus">Kole_0014</name>
</gene>
<keyword evidence="22" id="KW-1185">Reference proteome</keyword>
<evidence type="ECO:0000256" key="10">
    <source>
        <dbReference type="ARBA" id="ARBA00022777"/>
    </source>
</evidence>
<keyword evidence="5" id="KW-1003">Cell membrane</keyword>
<keyword evidence="7 21" id="KW-0808">Transferase</keyword>
<feature type="transmembrane region" description="Helical" evidence="17">
    <location>
        <begin position="450"/>
        <end position="470"/>
    </location>
</feature>
<accession>C5CHA4</accession>
<dbReference type="PANTHER" id="PTHR32309">
    <property type="entry name" value="TYROSINE-PROTEIN KINASE"/>
    <property type="match status" value="1"/>
</dbReference>
<evidence type="ECO:0000256" key="13">
    <source>
        <dbReference type="ARBA" id="ARBA00023136"/>
    </source>
</evidence>
<dbReference type="STRING" id="521045.Kole_0014"/>
<dbReference type="NCBIfam" id="TIGR01007">
    <property type="entry name" value="eps_fam"/>
    <property type="match status" value="1"/>
</dbReference>